<proteinExistence type="predicted"/>
<gene>
    <name evidence="1" type="ORF">PPENT_87.1.T1570008</name>
</gene>
<reference evidence="1" key="1">
    <citation type="submission" date="2021-01" db="EMBL/GenBank/DDBJ databases">
        <authorList>
            <consortium name="Genoscope - CEA"/>
            <person name="William W."/>
        </authorList>
    </citation>
    <scope>NUCLEOTIDE SEQUENCE</scope>
</reference>
<dbReference type="Proteomes" id="UP000689195">
    <property type="component" value="Unassembled WGS sequence"/>
</dbReference>
<accession>A0A8S1Y767</accession>
<evidence type="ECO:0000313" key="1">
    <source>
        <dbReference type="EMBL" id="CAD8209905.1"/>
    </source>
</evidence>
<comment type="caution">
    <text evidence="1">The sequence shown here is derived from an EMBL/GenBank/DDBJ whole genome shotgun (WGS) entry which is preliminary data.</text>
</comment>
<sequence length="103" mass="12335">MVYELKQLMDLLIEIKWTQQLYIQYLLNNNEDLIISEEIKSMAMLINYHSSYQSCIRINFELTIEQSDFMWKGGININNRTIIKGYQMNCNLKIMVETLGYRI</sequence>
<organism evidence="1 2">
    <name type="scientific">Paramecium pentaurelia</name>
    <dbReference type="NCBI Taxonomy" id="43138"/>
    <lineage>
        <taxon>Eukaryota</taxon>
        <taxon>Sar</taxon>
        <taxon>Alveolata</taxon>
        <taxon>Ciliophora</taxon>
        <taxon>Intramacronucleata</taxon>
        <taxon>Oligohymenophorea</taxon>
        <taxon>Peniculida</taxon>
        <taxon>Parameciidae</taxon>
        <taxon>Paramecium</taxon>
    </lineage>
</organism>
<protein>
    <submittedName>
        <fullName evidence="1">Uncharacterized protein</fullName>
    </submittedName>
</protein>
<name>A0A8S1Y767_9CILI</name>
<keyword evidence="2" id="KW-1185">Reference proteome</keyword>
<evidence type="ECO:0000313" key="2">
    <source>
        <dbReference type="Proteomes" id="UP000689195"/>
    </source>
</evidence>
<dbReference type="EMBL" id="CAJJDO010000157">
    <property type="protein sequence ID" value="CAD8209905.1"/>
    <property type="molecule type" value="Genomic_DNA"/>
</dbReference>
<dbReference type="AlphaFoldDB" id="A0A8S1Y767"/>